<dbReference type="CDD" id="cd06558">
    <property type="entry name" value="crotonase-like"/>
    <property type="match status" value="1"/>
</dbReference>
<evidence type="ECO:0000313" key="4">
    <source>
        <dbReference type="Proteomes" id="UP000646833"/>
    </source>
</evidence>
<reference evidence="3" key="1">
    <citation type="journal article" date="2014" name="Int. J. Syst. Evol. Microbiol.">
        <title>Complete genome sequence of Corynebacterium casei LMG S-19264T (=DSM 44701T), isolated from a smear-ripened cheese.</title>
        <authorList>
            <consortium name="US DOE Joint Genome Institute (JGI-PGF)"/>
            <person name="Walter F."/>
            <person name="Albersmeier A."/>
            <person name="Kalinowski J."/>
            <person name="Ruckert C."/>
        </authorList>
    </citation>
    <scope>NUCLEOTIDE SEQUENCE</scope>
    <source>
        <strain evidence="3">CCM 7217</strain>
    </source>
</reference>
<dbReference type="Gene3D" id="3.90.226.10">
    <property type="entry name" value="2-enoyl-CoA Hydratase, Chain A, domain 1"/>
    <property type="match status" value="1"/>
</dbReference>
<dbReference type="RefSeq" id="WP_188424350.1">
    <property type="nucleotide sequence ID" value="NZ_BMCI01000006.1"/>
</dbReference>
<comment type="caution">
    <text evidence="3">The sequence shown here is derived from an EMBL/GenBank/DDBJ whole genome shotgun (WGS) entry which is preliminary data.</text>
</comment>
<dbReference type="Proteomes" id="UP000646833">
    <property type="component" value="Unassembled WGS sequence"/>
</dbReference>
<reference evidence="3" key="2">
    <citation type="submission" date="2020-09" db="EMBL/GenBank/DDBJ databases">
        <authorList>
            <person name="Sun Q."/>
            <person name="Sedlacek I."/>
        </authorList>
    </citation>
    <scope>NUCLEOTIDE SEQUENCE</scope>
    <source>
        <strain evidence="3">CCM 7217</strain>
    </source>
</reference>
<dbReference type="AlphaFoldDB" id="A0A830EBE1"/>
<dbReference type="PROSITE" id="PS00166">
    <property type="entry name" value="ENOYL_COA_HYDRATASE"/>
    <property type="match status" value="1"/>
</dbReference>
<evidence type="ECO:0000256" key="1">
    <source>
        <dbReference type="ARBA" id="ARBA00005254"/>
    </source>
</evidence>
<name>A0A830EBE1_9EURY</name>
<dbReference type="EMBL" id="BMCI01000006">
    <property type="protein sequence ID" value="GGC66426.1"/>
    <property type="molecule type" value="Genomic_DNA"/>
</dbReference>
<accession>A0A830EBE1</accession>
<sequence>MSDTDFETIDWSFDEETGLGRITLDRPKAMNAINIQMQHDLIDAFDAFQALDDEADGIAVRAVIVDSAGDKAFCSGLDVGEMSDFSTYHQKKRVPDLFCEMCAAFEEYDAPVVAAVDGLCLGGGFEIVMSSDFRFAVEAASFGQPEVNFGVLPGGAAAQRLTTMVGASRAKEITMTGDRLSAAEAAESGILTDVVADTDELDERVDELVSKLASKPPLAVRSIKQAVNITRNVGYDAGIEYASHAWPALAQSDDYAKAIDAFGSDEQPEFEGK</sequence>
<dbReference type="Pfam" id="PF00378">
    <property type="entry name" value="ECH_1"/>
    <property type="match status" value="1"/>
</dbReference>
<dbReference type="PANTHER" id="PTHR11941">
    <property type="entry name" value="ENOYL-COA HYDRATASE-RELATED"/>
    <property type="match status" value="1"/>
</dbReference>
<dbReference type="GO" id="GO:0003824">
    <property type="term" value="F:catalytic activity"/>
    <property type="evidence" value="ECO:0007669"/>
    <property type="project" value="InterPro"/>
</dbReference>
<dbReference type="PANTHER" id="PTHR11941:SF54">
    <property type="entry name" value="ENOYL-COA HYDRATASE, MITOCHONDRIAL"/>
    <property type="match status" value="1"/>
</dbReference>
<evidence type="ECO:0000256" key="2">
    <source>
        <dbReference type="RuleBase" id="RU003707"/>
    </source>
</evidence>
<dbReference type="GO" id="GO:0006635">
    <property type="term" value="P:fatty acid beta-oxidation"/>
    <property type="evidence" value="ECO:0007669"/>
    <property type="project" value="TreeGrafter"/>
</dbReference>
<comment type="similarity">
    <text evidence="1 2">Belongs to the enoyl-CoA hydratase/isomerase family.</text>
</comment>
<gene>
    <name evidence="3" type="ORF">GCM10007209_30640</name>
</gene>
<dbReference type="SUPFAM" id="SSF52096">
    <property type="entry name" value="ClpP/crotonase"/>
    <property type="match status" value="1"/>
</dbReference>
<dbReference type="InterPro" id="IPR001753">
    <property type="entry name" value="Enoyl-CoA_hydra/iso"/>
</dbReference>
<organism evidence="3 4">
    <name type="scientific">Haloferax sulfurifontis</name>
    <dbReference type="NCBI Taxonomy" id="255616"/>
    <lineage>
        <taxon>Archaea</taxon>
        <taxon>Methanobacteriati</taxon>
        <taxon>Methanobacteriota</taxon>
        <taxon>Stenosarchaea group</taxon>
        <taxon>Halobacteria</taxon>
        <taxon>Halobacteriales</taxon>
        <taxon>Haloferacaceae</taxon>
        <taxon>Haloferax</taxon>
    </lineage>
</organism>
<dbReference type="InterPro" id="IPR029045">
    <property type="entry name" value="ClpP/crotonase-like_dom_sf"/>
</dbReference>
<proteinExistence type="inferred from homology"/>
<evidence type="ECO:0000313" key="3">
    <source>
        <dbReference type="EMBL" id="GGC66426.1"/>
    </source>
</evidence>
<dbReference type="InterPro" id="IPR018376">
    <property type="entry name" value="Enoyl-CoA_hyd/isom_CS"/>
</dbReference>
<protein>
    <submittedName>
        <fullName evidence="3">Enoyl-CoA hydratase</fullName>
    </submittedName>
</protein>